<dbReference type="Proteomes" id="UP000504633">
    <property type="component" value="Unplaced"/>
</dbReference>
<evidence type="ECO:0000313" key="3">
    <source>
        <dbReference type="RefSeq" id="XP_023171019.2"/>
    </source>
</evidence>
<dbReference type="OrthoDB" id="6350321at2759"/>
<dbReference type="PANTHER" id="PTHR22667">
    <property type="entry name" value="AT01380P-RELATED"/>
    <property type="match status" value="1"/>
</dbReference>
<dbReference type="GeneID" id="111599577"/>
<sequence>MGETNVEETIKQDEEGTLAIDTKTVKLDVRTLKKIIECCQENQADTLEHVTPCSLIDMGFLFDESIKCNLICNQDSLRAAIAKVVENGIHTDVKVIVHGHTFDCHLAVLQVSTEYFKQFSSTNLIVVNVVQLTKAGFEMAYEWMIKPDMIPHRSKIIELYLAARFLNMPHLINQLWYCFENIEFFREGEAFKLYLQATPHPTATLQSLLLTRVNRFFLPAVATVEYLQLKAEQVYDMLTTSVIAVNSEMEVFLSAFRWLMYEWETRKAHTELLMKAVRFNLMPAWYILSLKTKQAQPELAELLSNPTVHSTVNGGLSYTVTQHFIHSESPLHKPLQMHNTQQREWVIDELAGHHHLYKCPKWQYLDYEHFNIYLEQIITAGPHHYLTLKPFKPSNFLPCCQAVVQNCKTIADM</sequence>
<organism evidence="2 3">
    <name type="scientific">Drosophila hydei</name>
    <name type="common">Fruit fly</name>
    <dbReference type="NCBI Taxonomy" id="7224"/>
    <lineage>
        <taxon>Eukaryota</taxon>
        <taxon>Metazoa</taxon>
        <taxon>Ecdysozoa</taxon>
        <taxon>Arthropoda</taxon>
        <taxon>Hexapoda</taxon>
        <taxon>Insecta</taxon>
        <taxon>Pterygota</taxon>
        <taxon>Neoptera</taxon>
        <taxon>Endopterygota</taxon>
        <taxon>Diptera</taxon>
        <taxon>Brachycera</taxon>
        <taxon>Muscomorpha</taxon>
        <taxon>Ephydroidea</taxon>
        <taxon>Drosophilidae</taxon>
        <taxon>Drosophila</taxon>
    </lineage>
</organism>
<dbReference type="Pfam" id="PF00651">
    <property type="entry name" value="BTB"/>
    <property type="match status" value="1"/>
</dbReference>
<dbReference type="PANTHER" id="PTHR22667:SF0">
    <property type="entry name" value="AT01380P-RELATED"/>
    <property type="match status" value="1"/>
</dbReference>
<gene>
    <name evidence="3" type="primary">LOC111599577</name>
</gene>
<dbReference type="Pfam" id="PF15881">
    <property type="entry name" value="DUF4734"/>
    <property type="match status" value="1"/>
</dbReference>
<proteinExistence type="predicted"/>
<evidence type="ECO:0000313" key="2">
    <source>
        <dbReference type="Proteomes" id="UP000504633"/>
    </source>
</evidence>
<feature type="domain" description="BTB" evidence="1">
    <location>
        <begin position="91"/>
        <end position="153"/>
    </location>
</feature>
<dbReference type="KEGG" id="dhe:111599577"/>
<dbReference type="InterPro" id="IPR031750">
    <property type="entry name" value="DUF4734"/>
</dbReference>
<dbReference type="CDD" id="cd18186">
    <property type="entry name" value="BTB_POZ_ZBTB_KLHL-like"/>
    <property type="match status" value="1"/>
</dbReference>
<dbReference type="SUPFAM" id="SSF54695">
    <property type="entry name" value="POZ domain"/>
    <property type="match status" value="1"/>
</dbReference>
<dbReference type="OMA" id="NLMPAWY"/>
<protein>
    <submittedName>
        <fullName evidence="3">Kelch-like protein 15</fullName>
    </submittedName>
</protein>
<reference evidence="3" key="1">
    <citation type="submission" date="2025-08" db="UniProtKB">
        <authorList>
            <consortium name="RefSeq"/>
        </authorList>
    </citation>
    <scope>IDENTIFICATION</scope>
    <source>
        <strain evidence="3">15085-1641.00</strain>
        <tissue evidence="3">Whole body</tissue>
    </source>
</reference>
<dbReference type="Gene3D" id="1.25.40.420">
    <property type="match status" value="1"/>
</dbReference>
<dbReference type="InterPro" id="IPR000210">
    <property type="entry name" value="BTB/POZ_dom"/>
</dbReference>
<dbReference type="InterPro" id="IPR011705">
    <property type="entry name" value="BACK"/>
</dbReference>
<dbReference type="Pfam" id="PF07707">
    <property type="entry name" value="BACK"/>
    <property type="match status" value="1"/>
</dbReference>
<dbReference type="InterPro" id="IPR011333">
    <property type="entry name" value="SKP1/BTB/POZ_sf"/>
</dbReference>
<dbReference type="RefSeq" id="XP_023171019.2">
    <property type="nucleotide sequence ID" value="XM_023315251.2"/>
</dbReference>
<accession>A0A6J1LWX9</accession>
<dbReference type="PROSITE" id="PS50097">
    <property type="entry name" value="BTB"/>
    <property type="match status" value="1"/>
</dbReference>
<evidence type="ECO:0000259" key="1">
    <source>
        <dbReference type="PROSITE" id="PS50097"/>
    </source>
</evidence>
<dbReference type="AlphaFoldDB" id="A0A6J1LWX9"/>
<name>A0A6J1LWX9_DROHY</name>
<keyword evidence="2" id="KW-1185">Reference proteome</keyword>
<dbReference type="SMART" id="SM00875">
    <property type="entry name" value="BACK"/>
    <property type="match status" value="1"/>
</dbReference>
<dbReference type="Gene3D" id="3.30.710.10">
    <property type="entry name" value="Potassium Channel Kv1.1, Chain A"/>
    <property type="match status" value="1"/>
</dbReference>